<keyword evidence="5" id="KW-0067">ATP-binding</keyword>
<protein>
    <recommendedName>
        <fullName evidence="6">Protein kinase domain-containing protein</fullName>
    </recommendedName>
</protein>
<evidence type="ECO:0000256" key="5">
    <source>
        <dbReference type="ARBA" id="ARBA00022840"/>
    </source>
</evidence>
<dbReference type="Proteomes" id="UP001470230">
    <property type="component" value="Unassembled WGS sequence"/>
</dbReference>
<organism evidence="7 8">
    <name type="scientific">Tritrichomonas musculus</name>
    <dbReference type="NCBI Taxonomy" id="1915356"/>
    <lineage>
        <taxon>Eukaryota</taxon>
        <taxon>Metamonada</taxon>
        <taxon>Parabasalia</taxon>
        <taxon>Tritrichomonadida</taxon>
        <taxon>Tritrichomonadidae</taxon>
        <taxon>Tritrichomonas</taxon>
    </lineage>
</organism>
<comment type="caution">
    <text evidence="7">The sequence shown here is derived from an EMBL/GenBank/DDBJ whole genome shotgun (WGS) entry which is preliminary data.</text>
</comment>
<evidence type="ECO:0000313" key="8">
    <source>
        <dbReference type="Proteomes" id="UP001470230"/>
    </source>
</evidence>
<dbReference type="InterPro" id="IPR011009">
    <property type="entry name" value="Kinase-like_dom_sf"/>
</dbReference>
<keyword evidence="4" id="KW-0418">Kinase</keyword>
<keyword evidence="3" id="KW-0547">Nucleotide-binding</keyword>
<feature type="domain" description="Protein kinase" evidence="6">
    <location>
        <begin position="1"/>
        <end position="105"/>
    </location>
</feature>
<dbReference type="PANTHER" id="PTHR24351">
    <property type="entry name" value="RIBOSOMAL PROTEIN S6 KINASE"/>
    <property type="match status" value="1"/>
</dbReference>
<proteinExistence type="predicted"/>
<dbReference type="SUPFAM" id="SSF56112">
    <property type="entry name" value="Protein kinase-like (PK-like)"/>
    <property type="match status" value="1"/>
</dbReference>
<dbReference type="PROSITE" id="PS50011">
    <property type="entry name" value="PROTEIN_KINASE_DOM"/>
    <property type="match status" value="1"/>
</dbReference>
<keyword evidence="1" id="KW-0723">Serine/threonine-protein kinase</keyword>
<keyword evidence="8" id="KW-1185">Reference proteome</keyword>
<dbReference type="InterPro" id="IPR000719">
    <property type="entry name" value="Prot_kinase_dom"/>
</dbReference>
<dbReference type="Pfam" id="PF00069">
    <property type="entry name" value="Pkinase"/>
    <property type="match status" value="1"/>
</dbReference>
<evidence type="ECO:0000256" key="3">
    <source>
        <dbReference type="ARBA" id="ARBA00022741"/>
    </source>
</evidence>
<reference evidence="7 8" key="1">
    <citation type="submission" date="2024-04" db="EMBL/GenBank/DDBJ databases">
        <title>Tritrichomonas musculus Genome.</title>
        <authorList>
            <person name="Alves-Ferreira E."/>
            <person name="Grigg M."/>
            <person name="Lorenzi H."/>
            <person name="Galac M."/>
        </authorList>
    </citation>
    <scope>NUCLEOTIDE SEQUENCE [LARGE SCALE GENOMIC DNA]</scope>
    <source>
        <strain evidence="7 8">EAF2021</strain>
    </source>
</reference>
<evidence type="ECO:0000256" key="4">
    <source>
        <dbReference type="ARBA" id="ARBA00022777"/>
    </source>
</evidence>
<name>A0ABR2GLP6_9EUKA</name>
<evidence type="ECO:0000313" key="7">
    <source>
        <dbReference type="EMBL" id="KAK8834513.1"/>
    </source>
</evidence>
<gene>
    <name evidence="7" type="ORF">M9Y10_027593</name>
</gene>
<evidence type="ECO:0000256" key="1">
    <source>
        <dbReference type="ARBA" id="ARBA00022527"/>
    </source>
</evidence>
<evidence type="ECO:0000256" key="2">
    <source>
        <dbReference type="ARBA" id="ARBA00022679"/>
    </source>
</evidence>
<dbReference type="EMBL" id="JAPFFF010000380">
    <property type="protein sequence ID" value="KAK8834513.1"/>
    <property type="molecule type" value="Genomic_DNA"/>
</dbReference>
<accession>A0ABR2GLP6</accession>
<dbReference type="Gene3D" id="1.10.510.10">
    <property type="entry name" value="Transferase(Phosphotransferase) domain 1"/>
    <property type="match status" value="1"/>
</dbReference>
<evidence type="ECO:0000259" key="6">
    <source>
        <dbReference type="PROSITE" id="PS50011"/>
    </source>
</evidence>
<keyword evidence="2" id="KW-0808">Transferase</keyword>
<sequence>MEYLHENGILHRNLNPENIVLDQFLYPKIADFCFAKEIKNIKESELFGSYFYCAPEILKENKYTTASDVYSFGLIICEIMTNELPFSFSNIYEKQSIEFKCKMFE</sequence>